<evidence type="ECO:0000313" key="2">
    <source>
        <dbReference type="EMBL" id="MBO8434066.1"/>
    </source>
</evidence>
<dbReference type="EMBL" id="JADIMX010000037">
    <property type="protein sequence ID" value="MBO8434066.1"/>
    <property type="molecule type" value="Genomic_DNA"/>
</dbReference>
<dbReference type="Proteomes" id="UP000823611">
    <property type="component" value="Unassembled WGS sequence"/>
</dbReference>
<protein>
    <submittedName>
        <fullName evidence="2">Uncharacterized protein</fullName>
    </submittedName>
</protein>
<feature type="transmembrane region" description="Helical" evidence="1">
    <location>
        <begin position="79"/>
        <end position="98"/>
    </location>
</feature>
<keyword evidence="1" id="KW-1133">Transmembrane helix</keyword>
<reference evidence="2" key="1">
    <citation type="submission" date="2020-10" db="EMBL/GenBank/DDBJ databases">
        <authorList>
            <person name="Gilroy R."/>
        </authorList>
    </citation>
    <scope>NUCLEOTIDE SEQUENCE</scope>
    <source>
        <strain evidence="2">F6-4510</strain>
    </source>
</reference>
<accession>A0A9D9DUU7</accession>
<evidence type="ECO:0000256" key="1">
    <source>
        <dbReference type="SAM" id="Phobius"/>
    </source>
</evidence>
<comment type="caution">
    <text evidence="2">The sequence shown here is derived from an EMBL/GenBank/DDBJ whole genome shotgun (WGS) entry which is preliminary data.</text>
</comment>
<evidence type="ECO:0000313" key="3">
    <source>
        <dbReference type="Proteomes" id="UP000823611"/>
    </source>
</evidence>
<sequence>MGKQLENDSKTISASEINRFTYCNYQWYYERLYGRKKLRELKADRNKELGYKGDGNSNFKRGVRFHNDSYAKMRVQNTLLKLFIIAVLVMAIVVYFKVV</sequence>
<keyword evidence="1" id="KW-0472">Membrane</keyword>
<keyword evidence="1" id="KW-0812">Transmembrane</keyword>
<reference evidence="2" key="2">
    <citation type="journal article" date="2021" name="PeerJ">
        <title>Extensive microbial diversity within the chicken gut microbiome revealed by metagenomics and culture.</title>
        <authorList>
            <person name="Gilroy R."/>
            <person name="Ravi A."/>
            <person name="Getino M."/>
            <person name="Pursley I."/>
            <person name="Horton D.L."/>
            <person name="Alikhan N.F."/>
            <person name="Baker D."/>
            <person name="Gharbi K."/>
            <person name="Hall N."/>
            <person name="Watson M."/>
            <person name="Adriaenssens E.M."/>
            <person name="Foster-Nyarko E."/>
            <person name="Jarju S."/>
            <person name="Secka A."/>
            <person name="Antonio M."/>
            <person name="Oren A."/>
            <person name="Chaudhuri R.R."/>
            <person name="La Ragione R."/>
            <person name="Hildebrand F."/>
            <person name="Pallen M.J."/>
        </authorList>
    </citation>
    <scope>NUCLEOTIDE SEQUENCE</scope>
    <source>
        <strain evidence="2">F6-4510</strain>
    </source>
</reference>
<dbReference type="AlphaFoldDB" id="A0A9D9DUU7"/>
<proteinExistence type="predicted"/>
<name>A0A9D9DUU7_9FIRM</name>
<organism evidence="2 3">
    <name type="scientific">Candidatus Fimicola merdigallinarum</name>
    <dbReference type="NCBI Taxonomy" id="2840819"/>
    <lineage>
        <taxon>Bacteria</taxon>
        <taxon>Bacillati</taxon>
        <taxon>Bacillota</taxon>
        <taxon>Clostridia</taxon>
        <taxon>Lachnospirales</taxon>
        <taxon>Lachnospiraceae</taxon>
        <taxon>Lachnospiraceae incertae sedis</taxon>
        <taxon>Candidatus Fimicola</taxon>
    </lineage>
</organism>
<gene>
    <name evidence="2" type="ORF">IAC55_01925</name>
</gene>